<dbReference type="Pfam" id="PF00772">
    <property type="entry name" value="DnaB"/>
    <property type="match status" value="1"/>
</dbReference>
<dbReference type="InterPro" id="IPR027417">
    <property type="entry name" value="P-loop_NTPase"/>
</dbReference>
<feature type="compositionally biased region" description="Basic and acidic residues" evidence="13">
    <location>
        <begin position="12"/>
        <end position="35"/>
    </location>
</feature>
<evidence type="ECO:0000256" key="9">
    <source>
        <dbReference type="ARBA" id="ARBA00023235"/>
    </source>
</evidence>
<dbReference type="InterPro" id="IPR007693">
    <property type="entry name" value="DNA_helicase_DnaB-like_N"/>
</dbReference>
<dbReference type="Pfam" id="PF03796">
    <property type="entry name" value="DnaB_C"/>
    <property type="match status" value="1"/>
</dbReference>
<evidence type="ECO:0000256" key="8">
    <source>
        <dbReference type="ARBA" id="ARBA00023125"/>
    </source>
</evidence>
<comment type="function">
    <text evidence="12">The main replicative DNA helicase, it participates in initiation and elongation during chromosome replication. Travels ahead of the DNA replisome, separating dsDNA into templates for DNA synthesis. A processive ATP-dependent 5'-3' DNA helicase it has DNA-dependent ATPase activity.</text>
</comment>
<keyword evidence="4 12" id="KW-0547">Nucleotide-binding</keyword>
<dbReference type="FunFam" id="1.10.860.10:FF:000001">
    <property type="entry name" value="Replicative DNA helicase"/>
    <property type="match status" value="1"/>
</dbReference>
<evidence type="ECO:0000256" key="10">
    <source>
        <dbReference type="ARBA" id="ARBA00048954"/>
    </source>
</evidence>
<accession>A0A2S3ZHI3</accession>
<sequence>MSIAHLGYADQRGSDQRGSEYRGSSEPRHAERTPPHDLLAEQSALGGMMLSKDAVADVVETVRAADFYVPKHEIIFDAILSLYAQGEPTDVITVTDELTKLGEISRAGGADYLHTLTSLVPTAANAGFYATIVAERSMLRKLVDAGTRIAQMGYAGEGEVLDLVNTAQAEIYSITGSTEVEDYVPLTDAVTAAIEDIEAAKLKDGQFTGVPTGFADLDELTNGFHGGQLIIVAARPALGKSTLALDFARAASIHHDMPSIFFSLEMGRSEIAMRLLAAEASVPLQSMRKGNVEARDWTTIAATRGRINDAPLYIDDSPNMTLVEIRAKCRRLKQRVGLKLVVIDYLQLMTSGKKVESRQQEVSEFSRALKLLAKELQVPVIALSQLNRGPEQRADKMPAISDLRESGSLEQDADMVILLHRESAYEKDNPRAGEADLIVAKHRNGPTRTVTVAFHGHYSRFADMVPGA</sequence>
<dbReference type="PANTHER" id="PTHR30153:SF2">
    <property type="entry name" value="REPLICATIVE DNA HELICASE"/>
    <property type="match status" value="1"/>
</dbReference>
<comment type="catalytic activity">
    <reaction evidence="10 12">
        <text>ATP + H2O = ADP + phosphate + H(+)</text>
        <dbReference type="Rhea" id="RHEA:13065"/>
        <dbReference type="ChEBI" id="CHEBI:15377"/>
        <dbReference type="ChEBI" id="CHEBI:15378"/>
        <dbReference type="ChEBI" id="CHEBI:30616"/>
        <dbReference type="ChEBI" id="CHEBI:43474"/>
        <dbReference type="ChEBI" id="CHEBI:456216"/>
        <dbReference type="EC" id="5.6.2.3"/>
    </reaction>
</comment>
<keyword evidence="9" id="KW-0413">Isomerase</keyword>
<comment type="caution">
    <text evidence="15">The sequence shown here is derived from an EMBL/GenBank/DDBJ whole genome shotgun (WGS) entry which is preliminary data.</text>
</comment>
<dbReference type="EMBL" id="PPXD01000008">
    <property type="protein sequence ID" value="POH66882.1"/>
    <property type="molecule type" value="Genomic_DNA"/>
</dbReference>
<dbReference type="InterPro" id="IPR036185">
    <property type="entry name" value="DNA_heli_DnaB-like_N_sf"/>
</dbReference>
<evidence type="ECO:0000256" key="11">
    <source>
        <dbReference type="NCBIfam" id="TIGR00665"/>
    </source>
</evidence>
<dbReference type="AlphaFoldDB" id="A0A2S3ZHI3"/>
<evidence type="ECO:0000313" key="15">
    <source>
        <dbReference type="EMBL" id="POH66882.1"/>
    </source>
</evidence>
<dbReference type="SUPFAM" id="SSF48024">
    <property type="entry name" value="N-terminal domain of DnaB helicase"/>
    <property type="match status" value="1"/>
</dbReference>
<dbReference type="GO" id="GO:0005524">
    <property type="term" value="F:ATP binding"/>
    <property type="evidence" value="ECO:0007669"/>
    <property type="project" value="UniProtKB-UniRule"/>
</dbReference>
<evidence type="ECO:0000259" key="14">
    <source>
        <dbReference type="PROSITE" id="PS51199"/>
    </source>
</evidence>
<keyword evidence="2 12" id="KW-0639">Primosome</keyword>
<dbReference type="CDD" id="cd00984">
    <property type="entry name" value="DnaB_C"/>
    <property type="match status" value="1"/>
</dbReference>
<dbReference type="PROSITE" id="PS51199">
    <property type="entry name" value="SF4_HELICASE"/>
    <property type="match status" value="1"/>
</dbReference>
<keyword evidence="3 12" id="KW-0235">DNA replication</keyword>
<dbReference type="InterPro" id="IPR007694">
    <property type="entry name" value="DNA_helicase_DnaB-like_C"/>
</dbReference>
<evidence type="ECO:0000256" key="3">
    <source>
        <dbReference type="ARBA" id="ARBA00022705"/>
    </source>
</evidence>
<dbReference type="Proteomes" id="UP000237340">
    <property type="component" value="Unassembled WGS sequence"/>
</dbReference>
<dbReference type="PANTHER" id="PTHR30153">
    <property type="entry name" value="REPLICATIVE DNA HELICASE DNAB"/>
    <property type="match status" value="1"/>
</dbReference>
<dbReference type="GO" id="GO:0043139">
    <property type="term" value="F:5'-3' DNA helicase activity"/>
    <property type="evidence" value="ECO:0007669"/>
    <property type="project" value="UniProtKB-EC"/>
</dbReference>
<keyword evidence="6 12" id="KW-0347">Helicase</keyword>
<proteinExistence type="inferred from homology"/>
<dbReference type="NCBIfam" id="TIGR00665">
    <property type="entry name" value="DnaB"/>
    <property type="match status" value="1"/>
</dbReference>
<dbReference type="OrthoDB" id="9773982at2"/>
<dbReference type="GO" id="GO:0003677">
    <property type="term" value="F:DNA binding"/>
    <property type="evidence" value="ECO:0007669"/>
    <property type="project" value="UniProtKB-UniRule"/>
</dbReference>
<evidence type="ECO:0000313" key="17">
    <source>
        <dbReference type="Proteomes" id="UP000237104"/>
    </source>
</evidence>
<comment type="similarity">
    <text evidence="1 12">Belongs to the helicase family. DnaB subfamily.</text>
</comment>
<evidence type="ECO:0000256" key="2">
    <source>
        <dbReference type="ARBA" id="ARBA00022515"/>
    </source>
</evidence>
<feature type="domain" description="SF4 helicase" evidence="14">
    <location>
        <begin position="203"/>
        <end position="468"/>
    </location>
</feature>
<dbReference type="Proteomes" id="UP000237104">
    <property type="component" value="Unassembled WGS sequence"/>
</dbReference>
<gene>
    <name evidence="15" type="primary">dnaB</name>
    <name evidence="16" type="ORF">C3B59_02745</name>
    <name evidence="15" type="ORF">C3B61_07335</name>
</gene>
<reference evidence="17 18" key="1">
    <citation type="submission" date="2018-01" db="EMBL/GenBank/DDBJ databases">
        <title>Cryobacterium sp. nov., from glaciers in China.</title>
        <authorList>
            <person name="Liu Q."/>
            <person name="Xin Y.-H."/>
        </authorList>
    </citation>
    <scope>NUCLEOTIDE SEQUENCE [LARGE SCALE GENOMIC DNA]</scope>
    <source>
        <strain evidence="16 17">TMB1-8</strain>
        <strain evidence="15 18">TMN-42</strain>
    </source>
</reference>
<dbReference type="GO" id="GO:0006269">
    <property type="term" value="P:DNA replication, synthesis of primer"/>
    <property type="evidence" value="ECO:0007669"/>
    <property type="project" value="UniProtKB-UniRule"/>
</dbReference>
<dbReference type="RefSeq" id="WP_088457763.1">
    <property type="nucleotide sequence ID" value="NZ_PPXD01000008.1"/>
</dbReference>
<feature type="region of interest" description="Disordered" evidence="13">
    <location>
        <begin position="1"/>
        <end position="35"/>
    </location>
</feature>
<evidence type="ECO:0000313" key="18">
    <source>
        <dbReference type="Proteomes" id="UP000237340"/>
    </source>
</evidence>
<dbReference type="InterPro" id="IPR016136">
    <property type="entry name" value="DNA_helicase_N/primase_C"/>
</dbReference>
<evidence type="ECO:0000256" key="7">
    <source>
        <dbReference type="ARBA" id="ARBA00022840"/>
    </source>
</evidence>
<evidence type="ECO:0000256" key="12">
    <source>
        <dbReference type="RuleBase" id="RU362085"/>
    </source>
</evidence>
<dbReference type="GO" id="GO:0005829">
    <property type="term" value="C:cytosol"/>
    <property type="evidence" value="ECO:0007669"/>
    <property type="project" value="TreeGrafter"/>
</dbReference>
<dbReference type="FunFam" id="3.40.50.300:FF:000351">
    <property type="entry name" value="Replicative DNA helicase"/>
    <property type="match status" value="1"/>
</dbReference>
<evidence type="ECO:0000256" key="6">
    <source>
        <dbReference type="ARBA" id="ARBA00022806"/>
    </source>
</evidence>
<dbReference type="GO" id="GO:1990077">
    <property type="term" value="C:primosome complex"/>
    <property type="evidence" value="ECO:0007669"/>
    <property type="project" value="UniProtKB-UniRule"/>
</dbReference>
<protein>
    <recommendedName>
        <fullName evidence="11 12">Replicative DNA helicase</fullName>
        <ecNumber evidence="11 12">5.6.2.3</ecNumber>
    </recommendedName>
</protein>
<keyword evidence="18" id="KW-1185">Reference proteome</keyword>
<keyword evidence="8 12" id="KW-0238">DNA-binding</keyword>
<dbReference type="EC" id="5.6.2.3" evidence="11 12"/>
<dbReference type="GO" id="GO:0016787">
    <property type="term" value="F:hydrolase activity"/>
    <property type="evidence" value="ECO:0007669"/>
    <property type="project" value="UniProtKB-KW"/>
</dbReference>
<evidence type="ECO:0000256" key="13">
    <source>
        <dbReference type="SAM" id="MobiDB-lite"/>
    </source>
</evidence>
<evidence type="ECO:0000256" key="1">
    <source>
        <dbReference type="ARBA" id="ARBA00008428"/>
    </source>
</evidence>
<evidence type="ECO:0000256" key="5">
    <source>
        <dbReference type="ARBA" id="ARBA00022801"/>
    </source>
</evidence>
<dbReference type="SUPFAM" id="SSF52540">
    <property type="entry name" value="P-loop containing nucleoside triphosphate hydrolases"/>
    <property type="match status" value="1"/>
</dbReference>
<name>A0A2S3ZHI3_9MICO</name>
<dbReference type="Gene3D" id="3.40.50.300">
    <property type="entry name" value="P-loop containing nucleotide triphosphate hydrolases"/>
    <property type="match status" value="1"/>
</dbReference>
<dbReference type="InterPro" id="IPR007692">
    <property type="entry name" value="DNA_helicase_DnaB"/>
</dbReference>
<dbReference type="Gene3D" id="1.10.860.10">
    <property type="entry name" value="DNAb Helicase, Chain A"/>
    <property type="match status" value="1"/>
</dbReference>
<keyword evidence="5 12" id="KW-0378">Hydrolase</keyword>
<organism evidence="15 18">
    <name type="scientific">Cryobacterium zongtaii</name>
    <dbReference type="NCBI Taxonomy" id="1259217"/>
    <lineage>
        <taxon>Bacteria</taxon>
        <taxon>Bacillati</taxon>
        <taxon>Actinomycetota</taxon>
        <taxon>Actinomycetes</taxon>
        <taxon>Micrococcales</taxon>
        <taxon>Microbacteriaceae</taxon>
        <taxon>Cryobacterium</taxon>
    </lineage>
</organism>
<dbReference type="EMBL" id="PPXF01000012">
    <property type="protein sequence ID" value="POH71148.1"/>
    <property type="molecule type" value="Genomic_DNA"/>
</dbReference>
<evidence type="ECO:0000313" key="16">
    <source>
        <dbReference type="EMBL" id="POH71148.1"/>
    </source>
</evidence>
<accession>A0A2S3ZPJ2</accession>
<keyword evidence="7 12" id="KW-0067">ATP-binding</keyword>
<evidence type="ECO:0000256" key="4">
    <source>
        <dbReference type="ARBA" id="ARBA00022741"/>
    </source>
</evidence>